<evidence type="ECO:0000313" key="2">
    <source>
        <dbReference type="EMBL" id="NNH70881.1"/>
    </source>
</evidence>
<sequence>MVNLPQGANVVSKGARIGRLDSITLGENSANLRVSVDSSVPIPATTRAELRQTSMLGDIFIALVPPPTGDPGAMLGDGGTIPLSQTDPGPQVEEIIKNLAEFINGGSILRMQDALSDVNRAVDSARAPLRAVSTLTAQDIAAMSASTDELDRILKSLQDVTAAMAAKPAQLSDLMSETGGKRFVTIVDAVTSGLQLVFNISPLTTGLLWTVPRLAQLQPFLADVVPLLRTYSHSATTVNGNYGAASELVQQKLVPFVQNGPSLSVGQVTVDGGDSDRTDAAIAVLRMIGALR</sequence>
<feature type="domain" description="Mce/MlaD" evidence="1">
    <location>
        <begin position="3"/>
        <end position="66"/>
    </location>
</feature>
<protein>
    <submittedName>
        <fullName evidence="2">MCE family protein</fullName>
    </submittedName>
</protein>
<dbReference type="Proteomes" id="UP000586827">
    <property type="component" value="Unassembled WGS sequence"/>
</dbReference>
<name>A0A849CCW7_9NOCA</name>
<reference evidence="2 3" key="1">
    <citation type="submission" date="2020-05" db="EMBL/GenBank/DDBJ databases">
        <title>MicrobeNet Type strains.</title>
        <authorList>
            <person name="Nicholson A.C."/>
        </authorList>
    </citation>
    <scope>NUCLEOTIDE SEQUENCE [LARGE SCALE GENOMIC DNA]</scope>
    <source>
        <strain evidence="2 3">JCM 3224</strain>
    </source>
</reference>
<proteinExistence type="predicted"/>
<dbReference type="Pfam" id="PF02470">
    <property type="entry name" value="MlaD"/>
    <property type="match status" value="1"/>
</dbReference>
<evidence type="ECO:0000259" key="1">
    <source>
        <dbReference type="Pfam" id="PF02470"/>
    </source>
</evidence>
<keyword evidence="3" id="KW-1185">Reference proteome</keyword>
<gene>
    <name evidence="2" type="ORF">HLB23_13580</name>
</gene>
<comment type="caution">
    <text evidence="2">The sequence shown here is derived from an EMBL/GenBank/DDBJ whole genome shotgun (WGS) entry which is preliminary data.</text>
</comment>
<evidence type="ECO:0000313" key="3">
    <source>
        <dbReference type="Proteomes" id="UP000586827"/>
    </source>
</evidence>
<dbReference type="InterPro" id="IPR052336">
    <property type="entry name" value="MlaD_Phospholipid_Transporter"/>
</dbReference>
<organism evidence="2 3">
    <name type="scientific">Nocardia uniformis</name>
    <dbReference type="NCBI Taxonomy" id="53432"/>
    <lineage>
        <taxon>Bacteria</taxon>
        <taxon>Bacillati</taxon>
        <taxon>Actinomycetota</taxon>
        <taxon>Actinomycetes</taxon>
        <taxon>Mycobacteriales</taxon>
        <taxon>Nocardiaceae</taxon>
        <taxon>Nocardia</taxon>
    </lineage>
</organism>
<dbReference type="EMBL" id="JABELX010000004">
    <property type="protein sequence ID" value="NNH70881.1"/>
    <property type="molecule type" value="Genomic_DNA"/>
</dbReference>
<accession>A0A849CCW7</accession>
<dbReference type="PANTHER" id="PTHR33371">
    <property type="entry name" value="INTERMEMBRANE PHOSPHOLIPID TRANSPORT SYSTEM BINDING PROTEIN MLAD-RELATED"/>
    <property type="match status" value="1"/>
</dbReference>
<dbReference type="AlphaFoldDB" id="A0A849CCW7"/>
<dbReference type="PANTHER" id="PTHR33371:SF4">
    <property type="entry name" value="INTERMEMBRANE PHOSPHOLIPID TRANSPORT SYSTEM BINDING PROTEIN MLAD"/>
    <property type="match status" value="1"/>
</dbReference>
<dbReference type="InterPro" id="IPR003399">
    <property type="entry name" value="Mce/MlaD"/>
</dbReference>